<gene>
    <name evidence="7" type="ORF">SAMN02910418_01612</name>
</gene>
<dbReference type="InterPro" id="IPR006145">
    <property type="entry name" value="PsdUridine_synth_RsuA/RluA"/>
</dbReference>
<organism evidence="7 8">
    <name type="scientific">Bowdeniella nasicola</name>
    <dbReference type="NCBI Taxonomy" id="208480"/>
    <lineage>
        <taxon>Bacteria</taxon>
        <taxon>Bacillati</taxon>
        <taxon>Actinomycetota</taxon>
        <taxon>Actinomycetes</taxon>
        <taxon>Actinomycetales</taxon>
        <taxon>Actinomycetaceae</taxon>
        <taxon>Bowdeniella</taxon>
    </lineage>
</organism>
<dbReference type="PROSITE" id="PS01129">
    <property type="entry name" value="PSI_RLU"/>
    <property type="match status" value="1"/>
</dbReference>
<evidence type="ECO:0000256" key="4">
    <source>
        <dbReference type="PIRSR" id="PIRSR606225-1"/>
    </source>
</evidence>
<dbReference type="InterPro" id="IPR036986">
    <property type="entry name" value="S4_RNA-bd_sf"/>
</dbReference>
<dbReference type="CDD" id="cd02869">
    <property type="entry name" value="PseudoU_synth_RluA_like"/>
    <property type="match status" value="1"/>
</dbReference>
<dbReference type="PANTHER" id="PTHR21600:SF44">
    <property type="entry name" value="RIBOSOMAL LARGE SUBUNIT PSEUDOURIDINE SYNTHASE D"/>
    <property type="match status" value="1"/>
</dbReference>
<dbReference type="SUPFAM" id="SSF55120">
    <property type="entry name" value="Pseudouridine synthase"/>
    <property type="match status" value="1"/>
</dbReference>
<dbReference type="GO" id="GO:0140098">
    <property type="term" value="F:catalytic activity, acting on RNA"/>
    <property type="evidence" value="ECO:0007669"/>
    <property type="project" value="UniProtKB-ARBA"/>
</dbReference>
<feature type="active site" evidence="4">
    <location>
        <position position="138"/>
    </location>
</feature>
<evidence type="ECO:0000256" key="1">
    <source>
        <dbReference type="ARBA" id="ARBA00000073"/>
    </source>
</evidence>
<dbReference type="NCBIfam" id="TIGR00005">
    <property type="entry name" value="rluA_subfam"/>
    <property type="match status" value="1"/>
</dbReference>
<proteinExistence type="inferred from homology"/>
<evidence type="ECO:0000256" key="3">
    <source>
        <dbReference type="ARBA" id="ARBA00023235"/>
    </source>
</evidence>
<comment type="catalytic activity">
    <reaction evidence="1 5">
        <text>a uridine in RNA = a pseudouridine in RNA</text>
        <dbReference type="Rhea" id="RHEA:48348"/>
        <dbReference type="Rhea" id="RHEA-COMP:12068"/>
        <dbReference type="Rhea" id="RHEA-COMP:12069"/>
        <dbReference type="ChEBI" id="CHEBI:65314"/>
        <dbReference type="ChEBI" id="CHEBI:65315"/>
    </reaction>
</comment>
<dbReference type="Gene3D" id="3.30.2350.10">
    <property type="entry name" value="Pseudouridine synthase"/>
    <property type="match status" value="1"/>
</dbReference>
<dbReference type="RefSeq" id="WP_092564720.1">
    <property type="nucleotide sequence ID" value="NZ_FNQV01000009.1"/>
</dbReference>
<dbReference type="GO" id="GO:0000455">
    <property type="term" value="P:enzyme-directed rRNA pseudouridine synthesis"/>
    <property type="evidence" value="ECO:0007669"/>
    <property type="project" value="TreeGrafter"/>
</dbReference>
<feature type="domain" description="Pseudouridine synthase RsuA/RluA-like" evidence="6">
    <location>
        <begin position="88"/>
        <end position="242"/>
    </location>
</feature>
<dbReference type="PANTHER" id="PTHR21600">
    <property type="entry name" value="MITOCHONDRIAL RNA PSEUDOURIDINE SYNTHASE"/>
    <property type="match status" value="1"/>
</dbReference>
<comment type="function">
    <text evidence="5">Responsible for synthesis of pseudouridine from uracil.</text>
</comment>
<dbReference type="InterPro" id="IPR006225">
    <property type="entry name" value="PsdUridine_synth_RluC/D"/>
</dbReference>
<dbReference type="GO" id="GO:0003723">
    <property type="term" value="F:RNA binding"/>
    <property type="evidence" value="ECO:0007669"/>
    <property type="project" value="InterPro"/>
</dbReference>
<evidence type="ECO:0000313" key="8">
    <source>
        <dbReference type="Proteomes" id="UP000199288"/>
    </source>
</evidence>
<name>A0A1H4B932_9ACTO</name>
<dbReference type="EMBL" id="FNQV01000009">
    <property type="protein sequence ID" value="SEA44574.1"/>
    <property type="molecule type" value="Genomic_DNA"/>
</dbReference>
<dbReference type="Gene3D" id="3.10.290.10">
    <property type="entry name" value="RNA-binding S4 domain"/>
    <property type="match status" value="1"/>
</dbReference>
<dbReference type="InterPro" id="IPR006224">
    <property type="entry name" value="PsdUridine_synth_RluA-like_CS"/>
</dbReference>
<protein>
    <recommendedName>
        <fullName evidence="5">Pseudouridine synthase</fullName>
        <ecNumber evidence="5">5.4.99.-</ecNumber>
    </recommendedName>
</protein>
<dbReference type="Proteomes" id="UP000199288">
    <property type="component" value="Unassembled WGS sequence"/>
</dbReference>
<dbReference type="OrthoDB" id="9807829at2"/>
<dbReference type="GO" id="GO:0009982">
    <property type="term" value="F:pseudouridine synthase activity"/>
    <property type="evidence" value="ECO:0007669"/>
    <property type="project" value="InterPro"/>
</dbReference>
<keyword evidence="8" id="KW-1185">Reference proteome</keyword>
<evidence type="ECO:0000256" key="5">
    <source>
        <dbReference type="RuleBase" id="RU362028"/>
    </source>
</evidence>
<evidence type="ECO:0000259" key="6">
    <source>
        <dbReference type="Pfam" id="PF00849"/>
    </source>
</evidence>
<evidence type="ECO:0000313" key="7">
    <source>
        <dbReference type="EMBL" id="SEA44574.1"/>
    </source>
</evidence>
<dbReference type="Pfam" id="PF00849">
    <property type="entry name" value="PseudoU_synth_2"/>
    <property type="match status" value="1"/>
</dbReference>
<accession>A0A1H4B932</accession>
<keyword evidence="3 5" id="KW-0413">Isomerase</keyword>
<comment type="similarity">
    <text evidence="2 5">Belongs to the pseudouridine synthase RluA family.</text>
</comment>
<dbReference type="EC" id="5.4.99.-" evidence="5"/>
<sequence length="309" mass="33407">MTAERRYLPVPDGLIGQRADAALARMLGMSRSKVADLLDAGHVYASGMPLARSAKLSGDMLLDITIPQEEPPADIVVAGMRILHEDPDIIVVDKPAGVAAHPSSGWEGPSVVGSLRASGFRVSNLGPPEREGIVHRLDVGTSGLMVVARSDRAYSALKRAFKYREVKKKYLALAQGTVTPAVGTIDAPIAHQGGKQWKMAIRNDGKPAITHYEVIEELPGASLVDVDLETGRTHQIRVHFSAIKHPLVGDLTYGANPKEAEALGLIRQWLHAYELRFTHPGTRETVTFRSEPAEELAAALATLREGRES</sequence>
<dbReference type="AlphaFoldDB" id="A0A1H4B932"/>
<dbReference type="InterPro" id="IPR020103">
    <property type="entry name" value="PsdUridine_synth_cat_dom_sf"/>
</dbReference>
<reference evidence="8" key="1">
    <citation type="submission" date="2016-10" db="EMBL/GenBank/DDBJ databases">
        <authorList>
            <person name="Varghese N."/>
            <person name="Submissions S."/>
        </authorList>
    </citation>
    <scope>NUCLEOTIDE SEQUENCE [LARGE SCALE GENOMIC DNA]</scope>
    <source>
        <strain evidence="8">KPR-1</strain>
    </source>
</reference>
<dbReference type="InterPro" id="IPR050188">
    <property type="entry name" value="RluA_PseudoU_synthase"/>
</dbReference>
<evidence type="ECO:0000256" key="2">
    <source>
        <dbReference type="ARBA" id="ARBA00010876"/>
    </source>
</evidence>